<protein>
    <submittedName>
        <fullName evidence="1">CAZy families GT2 protein</fullName>
    </submittedName>
</protein>
<dbReference type="Gene3D" id="3.90.550.10">
    <property type="entry name" value="Spore Coat Polysaccharide Biosynthesis Protein SpsA, Chain A"/>
    <property type="match status" value="1"/>
</dbReference>
<dbReference type="AlphaFoldDB" id="A0A060CMW9"/>
<organism evidence="1">
    <name type="scientific">uncultured Rhodococcus sp</name>
    <dbReference type="NCBI Taxonomy" id="194249"/>
    <lineage>
        <taxon>Bacteria</taxon>
        <taxon>Bacillati</taxon>
        <taxon>Actinomycetota</taxon>
        <taxon>Actinomycetes</taxon>
        <taxon>Mycobacteriales</taxon>
        <taxon>Nocardiaceae</taxon>
        <taxon>Rhodococcus</taxon>
        <taxon>environmental samples</taxon>
    </lineage>
</organism>
<proteinExistence type="predicted"/>
<dbReference type="EMBL" id="KF127103">
    <property type="protein sequence ID" value="AIA94455.1"/>
    <property type="molecule type" value="Genomic_DNA"/>
</dbReference>
<reference evidence="1" key="1">
    <citation type="journal article" date="2013" name="Environ. Microbiol.">
        <title>Seasonally variable intestinal metagenomes of the red palm weevil (Rhynchophorus ferrugineus).</title>
        <authorList>
            <person name="Jia S."/>
            <person name="Zhang X."/>
            <person name="Zhang G."/>
            <person name="Yin A."/>
            <person name="Zhang S."/>
            <person name="Li F."/>
            <person name="Wang L."/>
            <person name="Zhao D."/>
            <person name="Yun Q."/>
            <person name="Tala"/>
            <person name="Wang J."/>
            <person name="Sun G."/>
            <person name="Baabdullah M."/>
            <person name="Yu X."/>
            <person name="Hu S."/>
            <person name="Al-Mssallem I.S."/>
            <person name="Yu J."/>
        </authorList>
    </citation>
    <scope>NUCLEOTIDE SEQUENCE</scope>
</reference>
<sequence>MAYCTLDKKERGRALKEAWMTSGARVVAYMDVDLSTDLNAISILVNPLLAGDADITIGSRLSVGSQVQRSAKT</sequence>
<dbReference type="SUPFAM" id="SSF53448">
    <property type="entry name" value="Nucleotide-diphospho-sugar transferases"/>
    <property type="match status" value="1"/>
</dbReference>
<name>A0A060CMW9_9NOCA</name>
<dbReference type="InterPro" id="IPR029044">
    <property type="entry name" value="Nucleotide-diphossugar_trans"/>
</dbReference>
<accession>A0A060CMW9</accession>
<evidence type="ECO:0000313" key="1">
    <source>
        <dbReference type="EMBL" id="AIA94455.1"/>
    </source>
</evidence>